<evidence type="ECO:0000256" key="3">
    <source>
        <dbReference type="ARBA" id="ARBA00022801"/>
    </source>
</evidence>
<dbReference type="Proteomes" id="UP000505210">
    <property type="component" value="Chromosome"/>
</dbReference>
<dbReference type="GO" id="GO:0016788">
    <property type="term" value="F:hydrolase activity, acting on ester bonds"/>
    <property type="evidence" value="ECO:0007669"/>
    <property type="project" value="InterPro"/>
</dbReference>
<name>A0A6M8BGM6_9CYAN</name>
<evidence type="ECO:0000256" key="2">
    <source>
        <dbReference type="ARBA" id="ARBA00022759"/>
    </source>
</evidence>
<evidence type="ECO:0000259" key="5">
    <source>
        <dbReference type="Pfam" id="PF10040"/>
    </source>
</evidence>
<gene>
    <name evidence="7" type="primary">cas6</name>
    <name evidence="7" type="ORF">HPC62_15305</name>
</gene>
<evidence type="ECO:0000313" key="7">
    <source>
        <dbReference type="EMBL" id="QKD83380.1"/>
    </source>
</evidence>
<keyword evidence="8" id="KW-1185">Reference proteome</keyword>
<sequence length="376" mass="42104">MPRPRATVQKTPAAANWPADTQLVGLTLQLQPYADSTLYPQYTIGLHAWLLDQVRQMNPELSAYLHDGESEKPFTISALQGVEIAPGGSPRLRGDRPYTWTITALSQPVVTWLTDWLRQPPQTIDLRGAPLRILDWGLTNSVHPPTTYEQLFDVAIPPNPAIALSFLSPTSFRRHKHHFPLPVPVNLFHSYLRRWNDFSEVEYDQEDFLDWIDRSVIITRHHLQSVKTVAGKRGSVTGFTGAIEISLSKTALEDSEYVQLFMALGRLAPYCGTGHKTTFGLGQTRLGWSSAETEAPQSTLQDLLAQRIAALTEHFLTQRKRTGGERAMAIAETWATILARRELGESLQDIAEDLGLRYETAKTYAKLARKAAEALP</sequence>
<evidence type="ECO:0000256" key="1">
    <source>
        <dbReference type="ARBA" id="ARBA00022722"/>
    </source>
</evidence>
<dbReference type="KEGG" id="theu:HPC62_15305"/>
<evidence type="ECO:0000256" key="4">
    <source>
        <dbReference type="ARBA" id="ARBA00023118"/>
    </source>
</evidence>
<dbReference type="InterPro" id="IPR045648">
    <property type="entry name" value="CRISPR-assoc_Cas6-like_N"/>
</dbReference>
<accession>A0A6M8BGM6</accession>
<keyword evidence="3" id="KW-0378">Hydrolase</keyword>
<dbReference type="Pfam" id="PF10040">
    <property type="entry name" value="CRISPR_Cas6"/>
    <property type="match status" value="1"/>
</dbReference>
<dbReference type="Gene3D" id="3.30.70.1900">
    <property type="match status" value="1"/>
</dbReference>
<proteinExistence type="predicted"/>
<dbReference type="GO" id="GO:0004519">
    <property type="term" value="F:endonuclease activity"/>
    <property type="evidence" value="ECO:0007669"/>
    <property type="project" value="UniProtKB-KW"/>
</dbReference>
<dbReference type="CDD" id="cd21141">
    <property type="entry name" value="Cas6_III-like"/>
    <property type="match status" value="1"/>
</dbReference>
<dbReference type="AlphaFoldDB" id="A0A6M8BGM6"/>
<evidence type="ECO:0000259" key="6">
    <source>
        <dbReference type="Pfam" id="PF19308"/>
    </source>
</evidence>
<dbReference type="InterPro" id="IPR019267">
    <property type="entry name" value="CRISPR-assoc_Cas6_C"/>
</dbReference>
<keyword evidence="4" id="KW-0051">Antiviral defense</keyword>
<feature type="domain" description="CRISPR-associated protein Cas6 C-terminal" evidence="5">
    <location>
        <begin position="164"/>
        <end position="284"/>
    </location>
</feature>
<feature type="domain" description="CRISPR-associated protein Cas6-like N-terminal" evidence="6">
    <location>
        <begin position="26"/>
        <end position="81"/>
    </location>
</feature>
<reference evidence="7 8" key="1">
    <citation type="submission" date="2020-05" db="EMBL/GenBank/DDBJ databases">
        <title>Complete genome sequence of of a novel Thermoleptolyngbya strain isolated from hot springs of Ganzi, Sichuan China.</title>
        <authorList>
            <person name="Tang J."/>
            <person name="Daroch M."/>
            <person name="Li L."/>
            <person name="Waleron K."/>
            <person name="Waleron M."/>
            <person name="Waleron M."/>
        </authorList>
    </citation>
    <scope>NUCLEOTIDE SEQUENCE [LARGE SCALE GENOMIC DNA]</scope>
    <source>
        <strain evidence="7 8">PKUAC-SCTA183</strain>
    </source>
</reference>
<dbReference type="RefSeq" id="WP_172357048.1">
    <property type="nucleotide sequence ID" value="NZ_CP053661.1"/>
</dbReference>
<keyword evidence="1" id="KW-0540">Nuclease</keyword>
<dbReference type="EMBL" id="CP053661">
    <property type="protein sequence ID" value="QKD83380.1"/>
    <property type="molecule type" value="Genomic_DNA"/>
</dbReference>
<dbReference type="Pfam" id="PF19308">
    <property type="entry name" value="CRISPR_Cas6_N"/>
    <property type="match status" value="1"/>
</dbReference>
<organism evidence="7 8">
    <name type="scientific">Thermoleptolyngbya sichuanensis A183</name>
    <dbReference type="NCBI Taxonomy" id="2737172"/>
    <lineage>
        <taxon>Bacteria</taxon>
        <taxon>Bacillati</taxon>
        <taxon>Cyanobacteriota</taxon>
        <taxon>Cyanophyceae</taxon>
        <taxon>Oculatellales</taxon>
        <taxon>Oculatellaceae</taxon>
        <taxon>Thermoleptolyngbya</taxon>
        <taxon>Thermoleptolyngbya sichuanensis</taxon>
    </lineage>
</organism>
<dbReference type="GO" id="GO:0051607">
    <property type="term" value="P:defense response to virus"/>
    <property type="evidence" value="ECO:0007669"/>
    <property type="project" value="UniProtKB-KW"/>
</dbReference>
<dbReference type="Gene3D" id="3.30.70.1890">
    <property type="match status" value="1"/>
</dbReference>
<keyword evidence="2" id="KW-0255">Endonuclease</keyword>
<dbReference type="NCBIfam" id="TIGR01877">
    <property type="entry name" value="cas_cas6"/>
    <property type="match status" value="1"/>
</dbReference>
<protein>
    <submittedName>
        <fullName evidence="7">CRISPR-associated endoribonuclease Cas6</fullName>
    </submittedName>
</protein>
<dbReference type="InterPro" id="IPR045747">
    <property type="entry name" value="CRISPR-assoc_prot_Cas6_N_sf"/>
</dbReference>
<evidence type="ECO:0000313" key="8">
    <source>
        <dbReference type="Proteomes" id="UP000505210"/>
    </source>
</evidence>
<dbReference type="InterPro" id="IPR010156">
    <property type="entry name" value="CRISPR-assoc_prot_Cas6"/>
</dbReference>